<protein>
    <submittedName>
        <fullName evidence="2">Uncharacterized protein</fullName>
    </submittedName>
</protein>
<gene>
    <name evidence="2" type="ORF">AAFF_G00352540</name>
</gene>
<keyword evidence="3" id="KW-1185">Reference proteome</keyword>
<dbReference type="AlphaFoldDB" id="A0AAD7WNI9"/>
<dbReference type="EMBL" id="JAINUG010000058">
    <property type="protein sequence ID" value="KAJ8403482.1"/>
    <property type="molecule type" value="Genomic_DNA"/>
</dbReference>
<proteinExistence type="predicted"/>
<sequence>MAALSRSLILSKPNGTIIPKCGALGPGLPLSDSRAGESALSEGPSSFCVTALLIAAIVVAVAVATGRAPPIRCVTRDGTAADTQTAENERTRFTHVRRTPGLAMRSGG</sequence>
<name>A0AAD7WNI9_9TELE</name>
<comment type="caution">
    <text evidence="2">The sequence shown here is derived from an EMBL/GenBank/DDBJ whole genome shotgun (WGS) entry which is preliminary data.</text>
</comment>
<organism evidence="2 3">
    <name type="scientific">Aldrovandia affinis</name>
    <dbReference type="NCBI Taxonomy" id="143900"/>
    <lineage>
        <taxon>Eukaryota</taxon>
        <taxon>Metazoa</taxon>
        <taxon>Chordata</taxon>
        <taxon>Craniata</taxon>
        <taxon>Vertebrata</taxon>
        <taxon>Euteleostomi</taxon>
        <taxon>Actinopterygii</taxon>
        <taxon>Neopterygii</taxon>
        <taxon>Teleostei</taxon>
        <taxon>Notacanthiformes</taxon>
        <taxon>Halosauridae</taxon>
        <taxon>Aldrovandia</taxon>
    </lineage>
</organism>
<evidence type="ECO:0000256" key="1">
    <source>
        <dbReference type="SAM" id="MobiDB-lite"/>
    </source>
</evidence>
<accession>A0AAD7WNI9</accession>
<evidence type="ECO:0000313" key="2">
    <source>
        <dbReference type="EMBL" id="KAJ8403482.1"/>
    </source>
</evidence>
<dbReference type="Proteomes" id="UP001221898">
    <property type="component" value="Unassembled WGS sequence"/>
</dbReference>
<feature type="region of interest" description="Disordered" evidence="1">
    <location>
        <begin position="79"/>
        <end position="108"/>
    </location>
</feature>
<reference evidence="2" key="1">
    <citation type="journal article" date="2023" name="Science">
        <title>Genome structures resolve the early diversification of teleost fishes.</title>
        <authorList>
            <person name="Parey E."/>
            <person name="Louis A."/>
            <person name="Montfort J."/>
            <person name="Bouchez O."/>
            <person name="Roques C."/>
            <person name="Iampietro C."/>
            <person name="Lluch J."/>
            <person name="Castinel A."/>
            <person name="Donnadieu C."/>
            <person name="Desvignes T."/>
            <person name="Floi Bucao C."/>
            <person name="Jouanno E."/>
            <person name="Wen M."/>
            <person name="Mejri S."/>
            <person name="Dirks R."/>
            <person name="Jansen H."/>
            <person name="Henkel C."/>
            <person name="Chen W.J."/>
            <person name="Zahm M."/>
            <person name="Cabau C."/>
            <person name="Klopp C."/>
            <person name="Thompson A.W."/>
            <person name="Robinson-Rechavi M."/>
            <person name="Braasch I."/>
            <person name="Lecointre G."/>
            <person name="Bobe J."/>
            <person name="Postlethwait J.H."/>
            <person name="Berthelot C."/>
            <person name="Roest Crollius H."/>
            <person name="Guiguen Y."/>
        </authorList>
    </citation>
    <scope>NUCLEOTIDE SEQUENCE</scope>
    <source>
        <strain evidence="2">NC1722</strain>
    </source>
</reference>
<evidence type="ECO:0000313" key="3">
    <source>
        <dbReference type="Proteomes" id="UP001221898"/>
    </source>
</evidence>